<proteinExistence type="inferred from homology"/>
<dbReference type="PANTHER" id="PTHR30486">
    <property type="entry name" value="TWITCHING MOTILITY PROTEIN PILT"/>
    <property type="match status" value="1"/>
</dbReference>
<dbReference type="AlphaFoldDB" id="A0AAU7GD50"/>
<comment type="similarity">
    <text evidence="1">Belongs to the GSP E family.</text>
</comment>
<feature type="compositionally biased region" description="Pro residues" evidence="2">
    <location>
        <begin position="41"/>
        <end position="56"/>
    </location>
</feature>
<dbReference type="GO" id="GO:0005524">
    <property type="term" value="F:ATP binding"/>
    <property type="evidence" value="ECO:0007669"/>
    <property type="project" value="InterPro"/>
</dbReference>
<dbReference type="InterPro" id="IPR006321">
    <property type="entry name" value="PilT/PilU"/>
</dbReference>
<evidence type="ECO:0000256" key="1">
    <source>
        <dbReference type="ARBA" id="ARBA00006611"/>
    </source>
</evidence>
<protein>
    <submittedName>
        <fullName evidence="4">PilT/PilU family type 4a pilus ATPase</fullName>
    </submittedName>
</protein>
<evidence type="ECO:0000313" key="4">
    <source>
        <dbReference type="EMBL" id="XBM48780.1"/>
    </source>
</evidence>
<accession>A0AAU7GD50</accession>
<dbReference type="InterPro" id="IPR050921">
    <property type="entry name" value="T4SS_GSP_E_ATPase"/>
</dbReference>
<dbReference type="Gene3D" id="3.40.50.300">
    <property type="entry name" value="P-loop containing nucleotide triphosphate hydrolases"/>
    <property type="match status" value="1"/>
</dbReference>
<dbReference type="GO" id="GO:0016887">
    <property type="term" value="F:ATP hydrolysis activity"/>
    <property type="evidence" value="ECO:0007669"/>
    <property type="project" value="InterPro"/>
</dbReference>
<sequence>MTNETSWGGFTPPTPKPVYEIPVTPPGATADGWHPGAGAPLAPPSFPLNPPTFAEPPAAPAFEAVLQGSEPPTTTAPLPVAEVPQVPVYEPAAYEPVAYEPPVLEPPVPAYEPTAYEPTAYEPVAAHEPPTAYEPTAYNAPTYTAAAYDAATPAPPAYDPAPYEPEQPAPTAVYSLDDGSATPFIAPVTRLVPEGRRAAEPVAPSAPFETAAPAAFAEDTGTLTPAERAALDAADPDLVAALREVVLQKASDLHVTVGAPPMVRIDGSLTPAGTTEPWNHERTLSALTSLLTERQAEVFKRELELDFAFTISANSRFRVNLYQQRGSVGAAFRLIPTEIKQLRELGVPEAIGTFAGMPRGLVLVTGPTGSGKSTTLAALIDLVNSTRADHIVTVEDPIEFMHTHKRSIVNQREVGHDTHSFNNALKHVLRQDPDVILIGELRDLETISVALTAAETGHLVFATLHTQDAPQTIDRVIDVFPPHQQDQVRAQLAATLQGVVCQTLVKRASGRGRVVATEVLMMTPAIANLIREGKTYQIASAMQAGRGDGMHTMDQHLAELVDSGTITRRAAMEKAHDIEGITRLIQRVDSSSDAAAIAAGGPDFGDRYSGTVR</sequence>
<dbReference type="CDD" id="cd01131">
    <property type="entry name" value="PilT"/>
    <property type="match status" value="1"/>
</dbReference>
<organism evidence="4">
    <name type="scientific">Leifsonia sp. NPDC080035</name>
    <dbReference type="NCBI Taxonomy" id="3143936"/>
    <lineage>
        <taxon>Bacteria</taxon>
        <taxon>Bacillati</taxon>
        <taxon>Actinomycetota</taxon>
        <taxon>Actinomycetes</taxon>
        <taxon>Micrococcales</taxon>
        <taxon>Microbacteriaceae</taxon>
        <taxon>Leifsonia</taxon>
    </lineage>
</organism>
<evidence type="ECO:0000259" key="3">
    <source>
        <dbReference type="PROSITE" id="PS00662"/>
    </source>
</evidence>
<dbReference type="InterPro" id="IPR001482">
    <property type="entry name" value="T2SS/T4SS_dom"/>
</dbReference>
<feature type="region of interest" description="Disordered" evidence="2">
    <location>
        <begin position="1"/>
        <end position="56"/>
    </location>
</feature>
<dbReference type="InterPro" id="IPR027417">
    <property type="entry name" value="P-loop_NTPase"/>
</dbReference>
<dbReference type="Gene3D" id="3.30.450.90">
    <property type="match status" value="1"/>
</dbReference>
<dbReference type="Pfam" id="PF00437">
    <property type="entry name" value="T2SSE"/>
    <property type="match status" value="1"/>
</dbReference>
<feature type="domain" description="Bacterial type II secretion system protein E" evidence="3">
    <location>
        <begin position="429"/>
        <end position="443"/>
    </location>
</feature>
<dbReference type="PROSITE" id="PS00662">
    <property type="entry name" value="T2SP_E"/>
    <property type="match status" value="1"/>
</dbReference>
<dbReference type="NCBIfam" id="TIGR01420">
    <property type="entry name" value="pilT_fam"/>
    <property type="match status" value="1"/>
</dbReference>
<dbReference type="InterPro" id="IPR003593">
    <property type="entry name" value="AAA+_ATPase"/>
</dbReference>
<dbReference type="EMBL" id="CP157390">
    <property type="protein sequence ID" value="XBM48780.1"/>
    <property type="molecule type" value="Genomic_DNA"/>
</dbReference>
<dbReference type="RefSeq" id="WP_348788702.1">
    <property type="nucleotide sequence ID" value="NZ_CP157390.1"/>
</dbReference>
<reference evidence="4" key="1">
    <citation type="submission" date="2024-05" db="EMBL/GenBank/DDBJ databases">
        <title>The Natural Products Discovery Center: Release of the First 8490 Sequenced Strains for Exploring Actinobacteria Biosynthetic Diversity.</title>
        <authorList>
            <person name="Kalkreuter E."/>
            <person name="Kautsar S.A."/>
            <person name="Yang D."/>
            <person name="Bader C.D."/>
            <person name="Teijaro C.N."/>
            <person name="Fluegel L."/>
            <person name="Davis C.M."/>
            <person name="Simpson J.R."/>
            <person name="Lauterbach L."/>
            <person name="Steele A.D."/>
            <person name="Gui C."/>
            <person name="Meng S."/>
            <person name="Li G."/>
            <person name="Viehrig K."/>
            <person name="Ye F."/>
            <person name="Su P."/>
            <person name="Kiefer A.F."/>
            <person name="Nichols A."/>
            <person name="Cepeda A.J."/>
            <person name="Yan W."/>
            <person name="Fan B."/>
            <person name="Jiang Y."/>
            <person name="Adhikari A."/>
            <person name="Zheng C.-J."/>
            <person name="Schuster L."/>
            <person name="Cowan T.M."/>
            <person name="Smanski M.J."/>
            <person name="Chevrette M.G."/>
            <person name="de Carvalho L.P.S."/>
            <person name="Shen B."/>
        </authorList>
    </citation>
    <scope>NUCLEOTIDE SEQUENCE</scope>
    <source>
        <strain evidence="4">NPDC080035</strain>
    </source>
</reference>
<gene>
    <name evidence="4" type="ORF">AAME72_02725</name>
</gene>
<dbReference type="SMART" id="SM00382">
    <property type="entry name" value="AAA"/>
    <property type="match status" value="1"/>
</dbReference>
<evidence type="ECO:0000256" key="2">
    <source>
        <dbReference type="SAM" id="MobiDB-lite"/>
    </source>
</evidence>
<dbReference type="SUPFAM" id="SSF52540">
    <property type="entry name" value="P-loop containing nucleoside triphosphate hydrolases"/>
    <property type="match status" value="1"/>
</dbReference>
<name>A0AAU7GD50_9MICO</name>